<reference evidence="2 3" key="1">
    <citation type="submission" date="2012-09" db="EMBL/GenBank/DDBJ databases">
        <title>Draft Genome Sequences of 6 Strains from Genus Thauera.</title>
        <authorList>
            <person name="Liu B."/>
            <person name="Shapleigh J.P."/>
            <person name="Frostegard A.H."/>
        </authorList>
    </citation>
    <scope>NUCLEOTIDE SEQUENCE [LARGE SCALE GENOMIC DNA]</scope>
    <source>
        <strain evidence="3">47Lol / DSM 12138</strain>
    </source>
</reference>
<sequence length="144" mass="15373">MEPNPLPRLACPGVVAGSADRPVLVGSRCTCCGEIYFPAAQGCTRCCASEMTAHELGAEGRLWSWTIQGFQPKAPYAGGEAEHAFQPYGVGYVEMPSGVKVESRLTVADPERLEIGMPMRLTLIAYRQVAGEAPVHTYAFAPAA</sequence>
<dbReference type="eggNOG" id="COG1545">
    <property type="taxonomic scope" value="Bacteria"/>
</dbReference>
<dbReference type="STRING" id="1123367.GCA_000621305_02741"/>
<dbReference type="InterPro" id="IPR002878">
    <property type="entry name" value="ChsH2_C"/>
</dbReference>
<dbReference type="PANTHER" id="PTHR34075">
    <property type="entry name" value="BLR3430 PROTEIN"/>
    <property type="match status" value="1"/>
</dbReference>
<name>N6YXZ2_THAL4</name>
<evidence type="ECO:0000259" key="1">
    <source>
        <dbReference type="Pfam" id="PF01796"/>
    </source>
</evidence>
<dbReference type="InterPro" id="IPR012340">
    <property type="entry name" value="NA-bd_OB-fold"/>
</dbReference>
<dbReference type="PANTHER" id="PTHR34075:SF5">
    <property type="entry name" value="BLR3430 PROTEIN"/>
    <property type="match status" value="1"/>
</dbReference>
<dbReference type="EMBL" id="AMXE01000040">
    <property type="protein sequence ID" value="ENO87272.1"/>
    <property type="molecule type" value="Genomic_DNA"/>
</dbReference>
<dbReference type="InterPro" id="IPR052513">
    <property type="entry name" value="Thioester_dehydratase-like"/>
</dbReference>
<protein>
    <recommendedName>
        <fullName evidence="1">ChsH2 C-terminal OB-fold domain-containing protein</fullName>
    </recommendedName>
</protein>
<keyword evidence="3" id="KW-1185">Reference proteome</keyword>
<dbReference type="OrthoDB" id="5514845at2"/>
<accession>N6YXZ2</accession>
<dbReference type="SUPFAM" id="SSF50249">
    <property type="entry name" value="Nucleic acid-binding proteins"/>
    <property type="match status" value="1"/>
</dbReference>
<comment type="caution">
    <text evidence="2">The sequence shown here is derived from an EMBL/GenBank/DDBJ whole genome shotgun (WGS) entry which is preliminary data.</text>
</comment>
<dbReference type="AlphaFoldDB" id="N6YXZ2"/>
<feature type="domain" description="ChsH2 C-terminal OB-fold" evidence="1">
    <location>
        <begin position="54"/>
        <end position="122"/>
    </location>
</feature>
<proteinExistence type="predicted"/>
<dbReference type="Pfam" id="PF01796">
    <property type="entry name" value="OB_ChsH2_C"/>
    <property type="match status" value="1"/>
</dbReference>
<evidence type="ECO:0000313" key="2">
    <source>
        <dbReference type="EMBL" id="ENO87272.1"/>
    </source>
</evidence>
<dbReference type="Proteomes" id="UP000013232">
    <property type="component" value="Unassembled WGS sequence"/>
</dbReference>
<dbReference type="RefSeq" id="WP_004338682.1">
    <property type="nucleotide sequence ID" value="NZ_AMXE01000040.1"/>
</dbReference>
<organism evidence="2 3">
    <name type="scientific">Thauera linaloolentis (strain DSM 12138 / JCM 21573 / CCUG 41526 / CIP 105981 / IAM 15112 / NBRC 102519 / 47Lol)</name>
    <dbReference type="NCBI Taxonomy" id="1123367"/>
    <lineage>
        <taxon>Bacteria</taxon>
        <taxon>Pseudomonadati</taxon>
        <taxon>Pseudomonadota</taxon>
        <taxon>Betaproteobacteria</taxon>
        <taxon>Rhodocyclales</taxon>
        <taxon>Zoogloeaceae</taxon>
        <taxon>Thauera</taxon>
    </lineage>
</organism>
<gene>
    <name evidence="2" type="ORF">C666_11285</name>
</gene>
<evidence type="ECO:0000313" key="3">
    <source>
        <dbReference type="Proteomes" id="UP000013232"/>
    </source>
</evidence>